<dbReference type="InterPro" id="IPR003395">
    <property type="entry name" value="RecF/RecN/SMC_N"/>
</dbReference>
<dbReference type="RefSeq" id="XP_022657465.1">
    <property type="nucleotide sequence ID" value="XM_022801730.1"/>
</dbReference>
<evidence type="ECO:0000313" key="16">
    <source>
        <dbReference type="Proteomes" id="UP000594260"/>
    </source>
</evidence>
<dbReference type="OMA" id="ECAGTTI"/>
<dbReference type="GO" id="GO:0005694">
    <property type="term" value="C:chromosome"/>
    <property type="evidence" value="ECO:0007669"/>
    <property type="project" value="InterPro"/>
</dbReference>
<keyword evidence="6" id="KW-0067">ATP-binding</keyword>
<dbReference type="GO" id="GO:0016887">
    <property type="term" value="F:ATP hydrolysis activity"/>
    <property type="evidence" value="ECO:0007669"/>
    <property type="project" value="InterPro"/>
</dbReference>
<dbReference type="InterPro" id="IPR027120">
    <property type="entry name" value="Smc2_ABC"/>
</dbReference>
<comment type="subcellular location">
    <subcellularLocation>
        <location evidence="1 11">Nucleus</location>
    </subcellularLocation>
</comment>
<dbReference type="InParanoid" id="A0A7M7MF83"/>
<evidence type="ECO:0000256" key="13">
    <source>
        <dbReference type="SAM" id="MobiDB-lite"/>
    </source>
</evidence>
<reference evidence="15" key="1">
    <citation type="submission" date="2021-01" db="UniProtKB">
        <authorList>
            <consortium name="EnsemblMetazoa"/>
        </authorList>
    </citation>
    <scope>IDENTIFICATION</scope>
</reference>
<dbReference type="InterPro" id="IPR024704">
    <property type="entry name" value="SMC"/>
</dbReference>
<keyword evidence="3" id="KW-0132">Cell division</keyword>
<dbReference type="OrthoDB" id="10255539at2759"/>
<evidence type="ECO:0000256" key="1">
    <source>
        <dbReference type="ARBA" id="ARBA00004123"/>
    </source>
</evidence>
<dbReference type="Gene3D" id="3.30.70.1620">
    <property type="match status" value="1"/>
</dbReference>
<keyword evidence="16" id="KW-1185">Reference proteome</keyword>
<evidence type="ECO:0000313" key="15">
    <source>
        <dbReference type="EnsemblMetazoa" id="XP_022657465"/>
    </source>
</evidence>
<proteinExistence type="inferred from homology"/>
<evidence type="ECO:0000256" key="11">
    <source>
        <dbReference type="PIRNR" id="PIRNR005719"/>
    </source>
</evidence>
<dbReference type="PANTHER" id="PTHR43977">
    <property type="entry name" value="STRUCTURAL MAINTENANCE OF CHROMOSOMES PROTEIN 3"/>
    <property type="match status" value="1"/>
</dbReference>
<dbReference type="SUPFAM" id="SSF75553">
    <property type="entry name" value="Smc hinge domain"/>
    <property type="match status" value="1"/>
</dbReference>
<dbReference type="Gene3D" id="3.40.50.300">
    <property type="entry name" value="P-loop containing nucleotide triphosphate hydrolases"/>
    <property type="match status" value="2"/>
</dbReference>
<protein>
    <recommendedName>
        <fullName evidence="11">Structural maintenance of chromosomes protein</fullName>
    </recommendedName>
</protein>
<feature type="coiled-coil region" evidence="12">
    <location>
        <begin position="739"/>
        <end position="854"/>
    </location>
</feature>
<dbReference type="GO" id="GO:0030261">
    <property type="term" value="P:chromosome condensation"/>
    <property type="evidence" value="ECO:0007669"/>
    <property type="project" value="UniProtKB-KW"/>
</dbReference>
<dbReference type="FunCoup" id="A0A7M7MF83">
    <property type="interactions" value="1724"/>
</dbReference>
<dbReference type="Pfam" id="PF02463">
    <property type="entry name" value="SMC_N"/>
    <property type="match status" value="1"/>
</dbReference>
<keyword evidence="7 12" id="KW-0175">Coiled coil</keyword>
<dbReference type="InterPro" id="IPR010935">
    <property type="entry name" value="SMC_hinge"/>
</dbReference>
<evidence type="ECO:0000256" key="6">
    <source>
        <dbReference type="ARBA" id="ARBA00022840"/>
    </source>
</evidence>
<dbReference type="SUPFAM" id="SSF52540">
    <property type="entry name" value="P-loop containing nucleoside triphosphate hydrolases"/>
    <property type="match status" value="1"/>
</dbReference>
<dbReference type="PIRSF" id="PIRSF005719">
    <property type="entry name" value="SMC"/>
    <property type="match status" value="1"/>
</dbReference>
<dbReference type="GO" id="GO:0005524">
    <property type="term" value="F:ATP binding"/>
    <property type="evidence" value="ECO:0007669"/>
    <property type="project" value="UniProtKB-KW"/>
</dbReference>
<evidence type="ECO:0000256" key="5">
    <source>
        <dbReference type="ARBA" id="ARBA00022776"/>
    </source>
</evidence>
<dbReference type="AlphaFoldDB" id="A0A7M7MF83"/>
<dbReference type="Proteomes" id="UP000594260">
    <property type="component" value="Unplaced"/>
</dbReference>
<organism evidence="15 16">
    <name type="scientific">Varroa destructor</name>
    <name type="common">Honeybee mite</name>
    <dbReference type="NCBI Taxonomy" id="109461"/>
    <lineage>
        <taxon>Eukaryota</taxon>
        <taxon>Metazoa</taxon>
        <taxon>Ecdysozoa</taxon>
        <taxon>Arthropoda</taxon>
        <taxon>Chelicerata</taxon>
        <taxon>Arachnida</taxon>
        <taxon>Acari</taxon>
        <taxon>Parasitiformes</taxon>
        <taxon>Mesostigmata</taxon>
        <taxon>Gamasina</taxon>
        <taxon>Dermanyssoidea</taxon>
        <taxon>Varroidae</taxon>
        <taxon>Varroa</taxon>
    </lineage>
</organism>
<dbReference type="FunFam" id="3.40.50.300:FF:000385">
    <property type="entry name" value="Structural maintenance of chromosomes 2"/>
    <property type="match status" value="1"/>
</dbReference>
<keyword evidence="9 11" id="KW-0539">Nucleus</keyword>
<keyword evidence="8" id="KW-0226">DNA condensation</keyword>
<evidence type="ECO:0000256" key="12">
    <source>
        <dbReference type="SAM" id="Coils"/>
    </source>
</evidence>
<evidence type="ECO:0000256" key="9">
    <source>
        <dbReference type="ARBA" id="ARBA00023242"/>
    </source>
</evidence>
<dbReference type="GO" id="GO:0051301">
    <property type="term" value="P:cell division"/>
    <property type="evidence" value="ECO:0007669"/>
    <property type="project" value="UniProtKB-KW"/>
</dbReference>
<feature type="coiled-coil region" evidence="12">
    <location>
        <begin position="243"/>
        <end position="423"/>
    </location>
</feature>
<dbReference type="InterPro" id="IPR027417">
    <property type="entry name" value="P-loop_NTPase"/>
</dbReference>
<feature type="region of interest" description="Disordered" evidence="13">
    <location>
        <begin position="900"/>
        <end position="920"/>
    </location>
</feature>
<comment type="similarity">
    <text evidence="2">Belongs to the SMC family. SMC2 subfamily.</text>
</comment>
<dbReference type="EnsemblMetazoa" id="XM_022801730">
    <property type="protein sequence ID" value="XP_022657465"/>
    <property type="gene ID" value="LOC111248790"/>
</dbReference>
<evidence type="ECO:0000256" key="8">
    <source>
        <dbReference type="ARBA" id="ARBA00023067"/>
    </source>
</evidence>
<feature type="compositionally biased region" description="Basic and acidic residues" evidence="13">
    <location>
        <begin position="900"/>
        <end position="918"/>
    </location>
</feature>
<evidence type="ECO:0000256" key="3">
    <source>
        <dbReference type="ARBA" id="ARBA00022618"/>
    </source>
</evidence>
<dbReference type="Gene3D" id="1.20.1060.20">
    <property type="match status" value="1"/>
</dbReference>
<dbReference type="GeneID" id="111248790"/>
<evidence type="ECO:0000256" key="2">
    <source>
        <dbReference type="ARBA" id="ARBA00005231"/>
    </source>
</evidence>
<keyword evidence="10" id="KW-0131">Cell cycle</keyword>
<dbReference type="InterPro" id="IPR036277">
    <property type="entry name" value="SMC_hinge_sf"/>
</dbReference>
<feature type="domain" description="SMC hinge" evidence="14">
    <location>
        <begin position="521"/>
        <end position="641"/>
    </location>
</feature>
<evidence type="ECO:0000259" key="14">
    <source>
        <dbReference type="SMART" id="SM00968"/>
    </source>
</evidence>
<dbReference type="SMART" id="SM00968">
    <property type="entry name" value="SMC_hinge"/>
    <property type="match status" value="1"/>
</dbReference>
<keyword evidence="5" id="KW-0498">Mitosis</keyword>
<keyword evidence="4" id="KW-0547">Nucleotide-binding</keyword>
<accession>A0A7M7MF83</accession>
<dbReference type="KEGG" id="vde:111248790"/>
<dbReference type="Pfam" id="PF06470">
    <property type="entry name" value="SMC_hinge"/>
    <property type="match status" value="1"/>
</dbReference>
<evidence type="ECO:0000256" key="7">
    <source>
        <dbReference type="ARBA" id="ARBA00023054"/>
    </source>
</evidence>
<name>A0A7M7MF83_VARDE</name>
<evidence type="ECO:0000256" key="10">
    <source>
        <dbReference type="ARBA" id="ARBA00023306"/>
    </source>
</evidence>
<evidence type="ECO:0000256" key="4">
    <source>
        <dbReference type="ARBA" id="ARBA00022741"/>
    </source>
</evidence>
<dbReference type="GO" id="GO:0005634">
    <property type="term" value="C:nucleus"/>
    <property type="evidence" value="ECO:0007669"/>
    <property type="project" value="UniProtKB-SubCell"/>
</dbReference>
<sequence>MHITKIILDGFKSYATKTEITGFDSSFNAITGLNGSGKSNILDSICFVLGITNLSHVRANSLQELIYKNGQAGIEKATVSIVFDNGDKSQSPVGYDACREITITRQVYKQQGKNRYLINGTVVPTNKVKDLFGSVSLNVNNPHFLIMQGRVTKVLNMKPPEILAMLEEATGTRMYEDKKRETQKTIEKKDSKLAQINQILQEDLEPQMKKLTEQRQAFARYNTICRQLEQLQKIHLAWQFVCAEEAERQKMTELEALEKVLEDNVTRMEELKNFIRQLQEEVKELEMKKNAQCGDKLTRLEKCLKDSELDLAKSESDLKHIKDQIRGEQKSRAEVKKNFQEAETQIKRKQDDIEKINAFSGNLLEDKNRADKALELAKKNLEALAMGMTVNEEGVAATLTEQLRQAEVELADFTDKLQQAKRAIAHIEPFLKMKTKQFGETENLLKKDNAEIKSHEDAVTYLQQQIQALNYDAQHMEELDVQKYELARKVRQLKAEVDNFDARNPHLTFSYHDPYPSFDRSKVIGPVCQLFRLKDQKWARAIEAAAGGKLFQVIVDTDETAKELLKHGRLQRRVTIIPLNKIRGSNVGKDRLLAAQKIAGKDNVFNALDLVTFDGKLEETMKYVFGRTLIASSLDIAERIAYDHSVNTKTVSICGSTCDPSGMLSGGSSAPGPSALEKLEERRGNAVELESIERRYCAVIDELRKGEARTERYNKLNQVLMMRRSEWGQCKARLANSFHAQLKEEVESMQAELGKHRKTFEEMGARKTKVDAKIKELKEHMKDAKGQQEKAIQEAKAKIDNCAKAVKAAAQKCGTEEAKLRELQGDIDLLTKEIEEAQQRSALCDEALNKLAEQLKVSEDVKASKVETKGQAAKRLNEHKEFLKQQTTAIGSRYKEIERKQKESDELKLSNQQTEHDVKKKRKEALDAAADVKAMLTDHPWIRRDREHFGKPSGDFDFARNEPREISQKVKELSGQKEKLSKTVNTRAHTQADQIEMQYKDLMKKRAQVMKDKDSILQTMQELDKRKEETIKAAYKKVNKDFGDIFSNLLKGASAKLQPPDGRSLLDGLEVKVSFGGVWKESLTELSGGQRSLVALSLILSMLLFKPAPIYILDEVDAALDLAHTQNIGLMIKNHFKGSQFVIVSLKDGLFSNANVLFRTRFVDGKSTIERFTAKQH</sequence>
<dbReference type="CDD" id="cd03273">
    <property type="entry name" value="ABC_SMC2_euk"/>
    <property type="match status" value="1"/>
</dbReference>